<evidence type="ECO:0000313" key="12">
    <source>
        <dbReference type="Proteomes" id="UP000030512"/>
    </source>
</evidence>
<protein>
    <recommendedName>
        <fullName evidence="4">Flagellar assembly protein FliH</fullName>
    </recommendedName>
</protein>
<dbReference type="OrthoDB" id="6196089at2"/>
<dbReference type="PANTHER" id="PTHR34982:SF1">
    <property type="entry name" value="FLAGELLAR ASSEMBLY PROTEIN FLIH"/>
    <property type="match status" value="1"/>
</dbReference>
<comment type="subcellular location">
    <subcellularLocation>
        <location evidence="2">Cytoplasm</location>
    </subcellularLocation>
</comment>
<dbReference type="PANTHER" id="PTHR34982">
    <property type="entry name" value="YOP PROTEINS TRANSLOCATION PROTEIN L"/>
    <property type="match status" value="1"/>
</dbReference>
<evidence type="ECO:0000259" key="10">
    <source>
        <dbReference type="Pfam" id="PF02108"/>
    </source>
</evidence>
<evidence type="ECO:0000256" key="3">
    <source>
        <dbReference type="ARBA" id="ARBA00006602"/>
    </source>
</evidence>
<reference evidence="11 12" key="1">
    <citation type="journal article" date="2015" name="Environ. Microbiol.">
        <title>Methane oxidation coupled to nitrate reduction under hypoxia by the Gammaproteobacterium Methylomonas denitrificans, sp. nov. type strain FJG1.</title>
        <authorList>
            <person name="Kits K.D."/>
            <person name="Klotz M.G."/>
            <person name="Stein L.Y."/>
        </authorList>
    </citation>
    <scope>NUCLEOTIDE SEQUENCE [LARGE SCALE GENOMIC DNA]</scope>
    <source>
        <strain evidence="11 12">FJG1</strain>
    </source>
</reference>
<keyword evidence="12" id="KW-1185">Reference proteome</keyword>
<dbReference type="KEGG" id="mdn:JT25_017160"/>
<keyword evidence="8" id="KW-0653">Protein transport</keyword>
<keyword evidence="5" id="KW-0813">Transport</keyword>
<dbReference type="GO" id="GO:0003774">
    <property type="term" value="F:cytoskeletal motor activity"/>
    <property type="evidence" value="ECO:0007669"/>
    <property type="project" value="InterPro"/>
</dbReference>
<evidence type="ECO:0000256" key="2">
    <source>
        <dbReference type="ARBA" id="ARBA00004496"/>
    </source>
</evidence>
<comment type="function">
    <text evidence="1">Needed for flagellar regrowth and assembly.</text>
</comment>
<keyword evidence="11" id="KW-0282">Flagellum</keyword>
<dbReference type="PRINTS" id="PR01003">
    <property type="entry name" value="FLGFLIH"/>
</dbReference>
<dbReference type="RefSeq" id="WP_036274689.1">
    <property type="nucleotide sequence ID" value="NZ_CP014476.1"/>
</dbReference>
<dbReference type="STRING" id="1538553.JT25_017160"/>
<sequence length="234" mass="26115">MSSSKSNKFSESELQSLDRWTNLQDFSNPRSEAVELEEVTEVLTAEQIEEIQKQAYAEAFEQGKQQGYTDGQKEGFEAGRKQGYEESLHLLQKQAAELTSLLEALSEPFKQLDESVEQELVKLTIAMASQLIRRELKLEPGEIVGVVREAINALPLASQKVTVNLHPEDAALVRTALKLDENMPPWRLQENPLLSRGGCTVETEMSRIDASVESRVAAVIATVLGGERREDFGR</sequence>
<organism evidence="11 12">
    <name type="scientific">Methylomonas denitrificans</name>
    <dbReference type="NCBI Taxonomy" id="1538553"/>
    <lineage>
        <taxon>Bacteria</taxon>
        <taxon>Pseudomonadati</taxon>
        <taxon>Pseudomonadota</taxon>
        <taxon>Gammaproteobacteria</taxon>
        <taxon>Methylococcales</taxon>
        <taxon>Methylococcaceae</taxon>
        <taxon>Methylomonas</taxon>
    </lineage>
</organism>
<evidence type="ECO:0000256" key="5">
    <source>
        <dbReference type="ARBA" id="ARBA00022448"/>
    </source>
</evidence>
<dbReference type="InterPro" id="IPR051472">
    <property type="entry name" value="T3SS_Stator/FliH"/>
</dbReference>
<keyword evidence="11" id="KW-0969">Cilium</keyword>
<dbReference type="Proteomes" id="UP000030512">
    <property type="component" value="Chromosome"/>
</dbReference>
<feature type="domain" description="Flagellar assembly protein FliH/Type III secretion system HrpE" evidence="10">
    <location>
        <begin position="93"/>
        <end position="217"/>
    </location>
</feature>
<dbReference type="GO" id="GO:0009288">
    <property type="term" value="C:bacterial-type flagellum"/>
    <property type="evidence" value="ECO:0007669"/>
    <property type="project" value="InterPro"/>
</dbReference>
<keyword evidence="11" id="KW-0966">Cell projection</keyword>
<keyword evidence="7" id="KW-1005">Bacterial flagellum biogenesis</keyword>
<evidence type="ECO:0000256" key="9">
    <source>
        <dbReference type="ARBA" id="ARBA00023225"/>
    </source>
</evidence>
<evidence type="ECO:0000256" key="4">
    <source>
        <dbReference type="ARBA" id="ARBA00016507"/>
    </source>
</evidence>
<dbReference type="GO" id="GO:0071973">
    <property type="term" value="P:bacterial-type flagellum-dependent cell motility"/>
    <property type="evidence" value="ECO:0007669"/>
    <property type="project" value="InterPro"/>
</dbReference>
<comment type="similarity">
    <text evidence="3">Belongs to the FliH family.</text>
</comment>
<dbReference type="GO" id="GO:0044781">
    <property type="term" value="P:bacterial-type flagellum organization"/>
    <property type="evidence" value="ECO:0007669"/>
    <property type="project" value="UniProtKB-KW"/>
</dbReference>
<dbReference type="AlphaFoldDB" id="A0A126T7Z6"/>
<evidence type="ECO:0000256" key="6">
    <source>
        <dbReference type="ARBA" id="ARBA00022490"/>
    </source>
</evidence>
<evidence type="ECO:0000313" key="11">
    <source>
        <dbReference type="EMBL" id="AMK78192.1"/>
    </source>
</evidence>
<keyword evidence="6" id="KW-0963">Cytoplasm</keyword>
<dbReference type="InterPro" id="IPR018035">
    <property type="entry name" value="Flagellar_FliH/T3SS_HrpE"/>
</dbReference>
<evidence type="ECO:0000256" key="7">
    <source>
        <dbReference type="ARBA" id="ARBA00022795"/>
    </source>
</evidence>
<dbReference type="GO" id="GO:0005829">
    <property type="term" value="C:cytosol"/>
    <property type="evidence" value="ECO:0007669"/>
    <property type="project" value="TreeGrafter"/>
</dbReference>
<dbReference type="InterPro" id="IPR000563">
    <property type="entry name" value="Flag_FliH"/>
</dbReference>
<gene>
    <name evidence="11" type="ORF">JT25_017160</name>
</gene>
<accession>A0A126T7Z6</accession>
<name>A0A126T7Z6_9GAMM</name>
<evidence type="ECO:0000256" key="1">
    <source>
        <dbReference type="ARBA" id="ARBA00003041"/>
    </source>
</evidence>
<evidence type="ECO:0000256" key="8">
    <source>
        <dbReference type="ARBA" id="ARBA00022927"/>
    </source>
</evidence>
<keyword evidence="9" id="KW-1006">Bacterial flagellum protein export</keyword>
<dbReference type="EMBL" id="CP014476">
    <property type="protein sequence ID" value="AMK78192.1"/>
    <property type="molecule type" value="Genomic_DNA"/>
</dbReference>
<proteinExistence type="inferred from homology"/>
<dbReference type="Pfam" id="PF02108">
    <property type="entry name" value="FliH"/>
    <property type="match status" value="1"/>
</dbReference>
<dbReference type="GO" id="GO:0015031">
    <property type="term" value="P:protein transport"/>
    <property type="evidence" value="ECO:0007669"/>
    <property type="project" value="UniProtKB-KW"/>
</dbReference>